<dbReference type="OrthoDB" id="20844at2759"/>
<protein>
    <submittedName>
        <fullName evidence="2">Uncharacterized protein</fullName>
    </submittedName>
</protein>
<dbReference type="Proteomes" id="UP000230423">
    <property type="component" value="Unassembled WGS sequence"/>
</dbReference>
<proteinExistence type="predicted"/>
<feature type="compositionally biased region" description="Basic residues" evidence="1">
    <location>
        <begin position="46"/>
        <end position="55"/>
    </location>
</feature>
<accession>A0A2G9TKT4</accession>
<evidence type="ECO:0000256" key="1">
    <source>
        <dbReference type="SAM" id="MobiDB-lite"/>
    </source>
</evidence>
<sequence>DEDGVPRGRRGAEAPLIGASDSEESDTGRRGTGNKETEDSDEEFRKKKQQQKKKIVTSDEESD</sequence>
<organism evidence="2 3">
    <name type="scientific">Teladorsagia circumcincta</name>
    <name type="common">Brown stomach worm</name>
    <name type="synonym">Ostertagia circumcincta</name>
    <dbReference type="NCBI Taxonomy" id="45464"/>
    <lineage>
        <taxon>Eukaryota</taxon>
        <taxon>Metazoa</taxon>
        <taxon>Ecdysozoa</taxon>
        <taxon>Nematoda</taxon>
        <taxon>Chromadorea</taxon>
        <taxon>Rhabditida</taxon>
        <taxon>Rhabditina</taxon>
        <taxon>Rhabditomorpha</taxon>
        <taxon>Strongyloidea</taxon>
        <taxon>Trichostrongylidae</taxon>
        <taxon>Teladorsagia</taxon>
    </lineage>
</organism>
<keyword evidence="3" id="KW-1185">Reference proteome</keyword>
<feature type="non-terminal residue" evidence="2">
    <location>
        <position position="1"/>
    </location>
</feature>
<name>A0A2G9TKT4_TELCI</name>
<evidence type="ECO:0000313" key="3">
    <source>
        <dbReference type="Proteomes" id="UP000230423"/>
    </source>
</evidence>
<evidence type="ECO:0000313" key="2">
    <source>
        <dbReference type="EMBL" id="PIO58102.1"/>
    </source>
</evidence>
<gene>
    <name evidence="2" type="ORF">TELCIR_20467</name>
</gene>
<feature type="region of interest" description="Disordered" evidence="1">
    <location>
        <begin position="1"/>
        <end position="63"/>
    </location>
</feature>
<dbReference type="AlphaFoldDB" id="A0A2G9TKT4"/>
<feature type="compositionally biased region" description="Basic and acidic residues" evidence="1">
    <location>
        <begin position="26"/>
        <end position="37"/>
    </location>
</feature>
<dbReference type="EMBL" id="KZ362379">
    <property type="protein sequence ID" value="PIO58102.1"/>
    <property type="molecule type" value="Genomic_DNA"/>
</dbReference>
<feature type="compositionally biased region" description="Basic and acidic residues" evidence="1">
    <location>
        <begin position="1"/>
        <end position="12"/>
    </location>
</feature>
<reference evidence="2 3" key="1">
    <citation type="submission" date="2015-09" db="EMBL/GenBank/DDBJ databases">
        <title>Draft genome of the parasitic nematode Teladorsagia circumcincta isolate WARC Sus (inbred).</title>
        <authorList>
            <person name="Mitreva M."/>
        </authorList>
    </citation>
    <scope>NUCLEOTIDE SEQUENCE [LARGE SCALE GENOMIC DNA]</scope>
    <source>
        <strain evidence="2 3">S</strain>
    </source>
</reference>